<dbReference type="STRING" id="1798664.A3C93_05410"/>
<accession>A0A1G2DGG6</accession>
<gene>
    <name evidence="1" type="ORF">A3C93_05410</name>
</gene>
<reference evidence="1 2" key="1">
    <citation type="journal article" date="2016" name="Nat. Commun.">
        <title>Thousands of microbial genomes shed light on interconnected biogeochemical processes in an aquifer system.</title>
        <authorList>
            <person name="Anantharaman K."/>
            <person name="Brown C.T."/>
            <person name="Hug L.A."/>
            <person name="Sharon I."/>
            <person name="Castelle C.J."/>
            <person name="Probst A.J."/>
            <person name="Thomas B.C."/>
            <person name="Singh A."/>
            <person name="Wilkins M.J."/>
            <person name="Karaoz U."/>
            <person name="Brodie E.L."/>
            <person name="Williams K.H."/>
            <person name="Hubbard S.S."/>
            <person name="Banfield J.F."/>
        </authorList>
    </citation>
    <scope>NUCLEOTIDE SEQUENCE [LARGE SCALE GENOMIC DNA]</scope>
</reference>
<evidence type="ECO:0000313" key="1">
    <source>
        <dbReference type="EMBL" id="OGZ12774.1"/>
    </source>
</evidence>
<evidence type="ECO:0000313" key="2">
    <source>
        <dbReference type="Proteomes" id="UP000178636"/>
    </source>
</evidence>
<dbReference type="Proteomes" id="UP000178636">
    <property type="component" value="Unassembled WGS sequence"/>
</dbReference>
<proteinExistence type="predicted"/>
<sequence>MVEVAYHSAFTKSVRKLPRAQQRKLAELIVFLQKNPYDRRLHTTHLSTPLLGVLSFRITRDWRVLFRFIDTETVQLIDTAHRSEIYR</sequence>
<name>A0A1G2DGG6_9BACT</name>
<dbReference type="Gene3D" id="3.30.2310.20">
    <property type="entry name" value="RelE-like"/>
    <property type="match status" value="1"/>
</dbReference>
<dbReference type="EMBL" id="MHLO01000015">
    <property type="protein sequence ID" value="OGZ12774.1"/>
    <property type="molecule type" value="Genomic_DNA"/>
</dbReference>
<comment type="caution">
    <text evidence="1">The sequence shown here is derived from an EMBL/GenBank/DDBJ whole genome shotgun (WGS) entry which is preliminary data.</text>
</comment>
<dbReference type="InterPro" id="IPR035093">
    <property type="entry name" value="RelE/ParE_toxin_dom_sf"/>
</dbReference>
<protein>
    <recommendedName>
        <fullName evidence="3">Toxin YoeB</fullName>
    </recommendedName>
</protein>
<dbReference type="SUPFAM" id="SSF143011">
    <property type="entry name" value="RelE-like"/>
    <property type="match status" value="1"/>
</dbReference>
<evidence type="ECO:0008006" key="3">
    <source>
        <dbReference type="Google" id="ProtNLM"/>
    </source>
</evidence>
<dbReference type="AlphaFoldDB" id="A0A1G2DGG6"/>
<organism evidence="1 2">
    <name type="scientific">Candidatus Lloydbacteria bacterium RIFCSPHIGHO2_02_FULL_54_17</name>
    <dbReference type="NCBI Taxonomy" id="1798664"/>
    <lineage>
        <taxon>Bacteria</taxon>
        <taxon>Candidatus Lloydiibacteriota</taxon>
    </lineage>
</organism>